<keyword evidence="4" id="KW-0843">Virulence</keyword>
<reference evidence="8" key="2">
    <citation type="submission" date="2023-06" db="EMBL/GenBank/DDBJ databases">
        <authorList>
            <consortium name="Lawrence Berkeley National Laboratory"/>
            <person name="Haridas S."/>
            <person name="Hensen N."/>
            <person name="Bonometti L."/>
            <person name="Westerberg I."/>
            <person name="Brannstrom I.O."/>
            <person name="Guillou S."/>
            <person name="Cros-Aarteil S."/>
            <person name="Calhoun S."/>
            <person name="Kuo A."/>
            <person name="Mondo S."/>
            <person name="Pangilinan J."/>
            <person name="Riley R."/>
            <person name="Labutti K."/>
            <person name="Andreopoulos B."/>
            <person name="Lipzen A."/>
            <person name="Chen C."/>
            <person name="Yanf M."/>
            <person name="Daum C."/>
            <person name="Ng V."/>
            <person name="Clum A."/>
            <person name="Steindorff A."/>
            <person name="Ohm R."/>
            <person name="Martin F."/>
            <person name="Silar P."/>
            <person name="Natvig D."/>
            <person name="Lalanne C."/>
            <person name="Gautier V."/>
            <person name="Ament-Velasquez S.L."/>
            <person name="Kruys A."/>
            <person name="Hutchinson M.I."/>
            <person name="Powell A.J."/>
            <person name="Barry K."/>
            <person name="Miller A.N."/>
            <person name="Grigoriev I.V."/>
            <person name="Debuchy R."/>
            <person name="Gladieux P."/>
            <person name="Thoren M.H."/>
            <person name="Johannesson H."/>
        </authorList>
    </citation>
    <scope>NUCLEOTIDE SEQUENCE</scope>
    <source>
        <strain evidence="8">CBS 168.71</strain>
    </source>
</reference>
<comment type="caution">
    <text evidence="8">The sequence shown here is derived from an EMBL/GenBank/DDBJ whole genome shotgun (WGS) entry which is preliminary data.</text>
</comment>
<evidence type="ECO:0000256" key="4">
    <source>
        <dbReference type="ARBA" id="ARBA00023026"/>
    </source>
</evidence>
<keyword evidence="5" id="KW-0472">Membrane</keyword>
<dbReference type="GeneID" id="87845445"/>
<evidence type="ECO:0000256" key="7">
    <source>
        <dbReference type="ARBA" id="ARBA00035112"/>
    </source>
</evidence>
<dbReference type="EMBL" id="JAUEPN010000013">
    <property type="protein sequence ID" value="KAK3290558.1"/>
    <property type="molecule type" value="Genomic_DNA"/>
</dbReference>
<dbReference type="PANTHER" id="PTHR33365">
    <property type="entry name" value="YALI0B05434P"/>
    <property type="match status" value="1"/>
</dbReference>
<keyword evidence="2" id="KW-0812">Transmembrane</keyword>
<keyword evidence="9" id="KW-1185">Reference proteome</keyword>
<evidence type="ECO:0000256" key="1">
    <source>
        <dbReference type="ARBA" id="ARBA00004167"/>
    </source>
</evidence>
<proteinExistence type="inferred from homology"/>
<organism evidence="8 9">
    <name type="scientific">Chaetomium fimeti</name>
    <dbReference type="NCBI Taxonomy" id="1854472"/>
    <lineage>
        <taxon>Eukaryota</taxon>
        <taxon>Fungi</taxon>
        <taxon>Dikarya</taxon>
        <taxon>Ascomycota</taxon>
        <taxon>Pezizomycotina</taxon>
        <taxon>Sordariomycetes</taxon>
        <taxon>Sordariomycetidae</taxon>
        <taxon>Sordariales</taxon>
        <taxon>Chaetomiaceae</taxon>
        <taxon>Chaetomium</taxon>
    </lineage>
</organism>
<evidence type="ECO:0000313" key="8">
    <source>
        <dbReference type="EMBL" id="KAK3290558.1"/>
    </source>
</evidence>
<evidence type="ECO:0000256" key="3">
    <source>
        <dbReference type="ARBA" id="ARBA00022989"/>
    </source>
</evidence>
<accession>A0AAE0H5W8</accession>
<dbReference type="Proteomes" id="UP001278766">
    <property type="component" value="Unassembled WGS sequence"/>
</dbReference>
<dbReference type="GO" id="GO:0043386">
    <property type="term" value="P:mycotoxin biosynthetic process"/>
    <property type="evidence" value="ECO:0007669"/>
    <property type="project" value="InterPro"/>
</dbReference>
<sequence length="159" mass="18384">MIRNDSRFMGHPGPEWEKSMHELMAGTLIRISEEELGLTGSDSIPLKSGGYAAGLGVGHNLHCVKQIKKFLYREHFYPDLDPRGEDFDYLQSHADHCLDFIRQGILCHLDYSLYTVYWGERRQDIPTHRDPPVQKCVNWDKLKAWMGERAANTDELVRP</sequence>
<dbReference type="GO" id="GO:0016020">
    <property type="term" value="C:membrane"/>
    <property type="evidence" value="ECO:0007669"/>
    <property type="project" value="UniProtKB-SubCell"/>
</dbReference>
<dbReference type="PANTHER" id="PTHR33365:SF7">
    <property type="entry name" value="TAT PATHWAY SIGNAL SEQUENCE"/>
    <property type="match status" value="1"/>
</dbReference>
<evidence type="ECO:0000256" key="2">
    <source>
        <dbReference type="ARBA" id="ARBA00022692"/>
    </source>
</evidence>
<comment type="subcellular location">
    <subcellularLocation>
        <location evidence="1">Membrane</location>
        <topology evidence="1">Single-pass membrane protein</topology>
    </subcellularLocation>
</comment>
<dbReference type="RefSeq" id="XP_062654072.1">
    <property type="nucleotide sequence ID" value="XM_062808497.1"/>
</dbReference>
<evidence type="ECO:0000256" key="6">
    <source>
        <dbReference type="ARBA" id="ARBA00023180"/>
    </source>
</evidence>
<protein>
    <submittedName>
        <fullName evidence="8">Uncharacterized protein</fullName>
    </submittedName>
</protein>
<reference evidence="8" key="1">
    <citation type="journal article" date="2023" name="Mol. Phylogenet. Evol.">
        <title>Genome-scale phylogeny and comparative genomics of the fungal order Sordariales.</title>
        <authorList>
            <person name="Hensen N."/>
            <person name="Bonometti L."/>
            <person name="Westerberg I."/>
            <person name="Brannstrom I.O."/>
            <person name="Guillou S."/>
            <person name="Cros-Aarteil S."/>
            <person name="Calhoun S."/>
            <person name="Haridas S."/>
            <person name="Kuo A."/>
            <person name="Mondo S."/>
            <person name="Pangilinan J."/>
            <person name="Riley R."/>
            <person name="LaButti K."/>
            <person name="Andreopoulos B."/>
            <person name="Lipzen A."/>
            <person name="Chen C."/>
            <person name="Yan M."/>
            <person name="Daum C."/>
            <person name="Ng V."/>
            <person name="Clum A."/>
            <person name="Steindorff A."/>
            <person name="Ohm R.A."/>
            <person name="Martin F."/>
            <person name="Silar P."/>
            <person name="Natvig D.O."/>
            <person name="Lalanne C."/>
            <person name="Gautier V."/>
            <person name="Ament-Velasquez S.L."/>
            <person name="Kruys A."/>
            <person name="Hutchinson M.I."/>
            <person name="Powell A.J."/>
            <person name="Barry K."/>
            <person name="Miller A.N."/>
            <person name="Grigoriev I.V."/>
            <person name="Debuchy R."/>
            <person name="Gladieux P."/>
            <person name="Hiltunen Thoren M."/>
            <person name="Johannesson H."/>
        </authorList>
    </citation>
    <scope>NUCLEOTIDE SEQUENCE</scope>
    <source>
        <strain evidence="8">CBS 168.71</strain>
    </source>
</reference>
<dbReference type="AlphaFoldDB" id="A0AAE0H5W8"/>
<evidence type="ECO:0000313" key="9">
    <source>
        <dbReference type="Proteomes" id="UP001278766"/>
    </source>
</evidence>
<gene>
    <name evidence="8" type="ORF">B0H64DRAFT_60700</name>
</gene>
<comment type="similarity">
    <text evidence="7">Belongs to the ustYa family.</text>
</comment>
<dbReference type="Pfam" id="PF11807">
    <property type="entry name" value="UstYa"/>
    <property type="match status" value="1"/>
</dbReference>
<evidence type="ECO:0000256" key="5">
    <source>
        <dbReference type="ARBA" id="ARBA00023136"/>
    </source>
</evidence>
<name>A0AAE0H5W8_9PEZI</name>
<keyword evidence="3" id="KW-1133">Transmembrane helix</keyword>
<dbReference type="InterPro" id="IPR021765">
    <property type="entry name" value="UstYa-like"/>
</dbReference>
<keyword evidence="6" id="KW-0325">Glycoprotein</keyword>